<evidence type="ECO:0000313" key="2">
    <source>
        <dbReference type="Proteomes" id="UP001642540"/>
    </source>
</evidence>
<proteinExistence type="predicted"/>
<gene>
    <name evidence="1" type="ORF">ODALV1_LOCUS5070</name>
</gene>
<evidence type="ECO:0000313" key="1">
    <source>
        <dbReference type="EMBL" id="CAL8081957.1"/>
    </source>
</evidence>
<organism evidence="1 2">
    <name type="scientific">Orchesella dallaii</name>
    <dbReference type="NCBI Taxonomy" id="48710"/>
    <lineage>
        <taxon>Eukaryota</taxon>
        <taxon>Metazoa</taxon>
        <taxon>Ecdysozoa</taxon>
        <taxon>Arthropoda</taxon>
        <taxon>Hexapoda</taxon>
        <taxon>Collembola</taxon>
        <taxon>Entomobryomorpha</taxon>
        <taxon>Entomobryoidea</taxon>
        <taxon>Orchesellidae</taxon>
        <taxon>Orchesellinae</taxon>
        <taxon>Orchesella</taxon>
    </lineage>
</organism>
<dbReference type="Proteomes" id="UP001642540">
    <property type="component" value="Unassembled WGS sequence"/>
</dbReference>
<accession>A0ABP1PY18</accession>
<reference evidence="1 2" key="1">
    <citation type="submission" date="2024-08" db="EMBL/GenBank/DDBJ databases">
        <authorList>
            <person name="Cucini C."/>
            <person name="Frati F."/>
        </authorList>
    </citation>
    <scope>NUCLEOTIDE SEQUENCE [LARGE SCALE GENOMIC DNA]</scope>
</reference>
<dbReference type="EMBL" id="CAXLJM020000015">
    <property type="protein sequence ID" value="CAL8081957.1"/>
    <property type="molecule type" value="Genomic_DNA"/>
</dbReference>
<name>A0ABP1PY18_9HEXA</name>
<sequence length="52" mass="5512">MQPQRKMEKSPVAVKTLEGEFSLAMGVGGNDCGPHAATIVCIKEEDFGEMGS</sequence>
<protein>
    <submittedName>
        <fullName evidence="1">Uncharacterized protein</fullName>
    </submittedName>
</protein>
<keyword evidence="2" id="KW-1185">Reference proteome</keyword>
<comment type="caution">
    <text evidence="1">The sequence shown here is derived from an EMBL/GenBank/DDBJ whole genome shotgun (WGS) entry which is preliminary data.</text>
</comment>